<accession>A0A0W0XZD6</accession>
<proteinExistence type="predicted"/>
<evidence type="ECO:0000313" key="3">
    <source>
        <dbReference type="Proteomes" id="UP000054618"/>
    </source>
</evidence>
<dbReference type="AlphaFoldDB" id="A0A0W0XZD6"/>
<evidence type="ECO:0000256" key="1">
    <source>
        <dbReference type="SAM" id="Coils"/>
    </source>
</evidence>
<organism evidence="2 3">
    <name type="scientific">Legionella quinlivanii</name>
    <dbReference type="NCBI Taxonomy" id="45073"/>
    <lineage>
        <taxon>Bacteria</taxon>
        <taxon>Pseudomonadati</taxon>
        <taxon>Pseudomonadota</taxon>
        <taxon>Gammaproteobacteria</taxon>
        <taxon>Legionellales</taxon>
        <taxon>Legionellaceae</taxon>
        <taxon>Legionella</taxon>
    </lineage>
</organism>
<feature type="coiled-coil region" evidence="1">
    <location>
        <begin position="4"/>
        <end position="172"/>
    </location>
</feature>
<keyword evidence="1" id="KW-0175">Coiled coil</keyword>
<protein>
    <submittedName>
        <fullName evidence="2">Substrate of the Dot/Icm secretion system</fullName>
    </submittedName>
</protein>
<dbReference type="PATRIC" id="fig|45073.5.peg.1558"/>
<keyword evidence="3" id="KW-1185">Reference proteome</keyword>
<dbReference type="STRING" id="45073.Lqui_1476"/>
<gene>
    <name evidence="2" type="ORF">Lqui_1476</name>
</gene>
<sequence length="329" mass="36717">MASVKEYDDKIRAKQNELSAKEKELKQQDAFLLGRRRDLKGLEETLDNVRSRLARVDLDFNKEDAVLEKRKLQFEYDQIEESQKKQSLSCDDALAARGKIAEDLVKLKAEIVELKSAREKQAELEDLEAGKLQAEAEAQAQRVKAEALEEEKKALEAEKEAARQRLEESHLEINSILKPIEDALATLKAELAAIDQKAQPEAFKAADVLIQSLEGAFSQYQQALVSAVGASHSKELINDAGKTFKQSCKNAIEIASPKLGIGWGEQLKNFLRAIGNGIKYVASKLGADVNYYEYKQSESLRAVGVFKASTKLNQEESHELENEKGNTPQ</sequence>
<dbReference type="Proteomes" id="UP000054618">
    <property type="component" value="Unassembled WGS sequence"/>
</dbReference>
<evidence type="ECO:0000313" key="2">
    <source>
        <dbReference type="EMBL" id="KTD50151.1"/>
    </source>
</evidence>
<dbReference type="RefSeq" id="WP_115343312.1">
    <property type="nucleotide sequence ID" value="NZ_CAAAIK010000001.1"/>
</dbReference>
<reference evidence="2 3" key="1">
    <citation type="submission" date="2015-11" db="EMBL/GenBank/DDBJ databases">
        <title>Genomic analysis of 38 Legionella species identifies large and diverse effector repertoires.</title>
        <authorList>
            <person name="Burstein D."/>
            <person name="Amaro F."/>
            <person name="Zusman T."/>
            <person name="Lifshitz Z."/>
            <person name="Cohen O."/>
            <person name="Gilbert J.A."/>
            <person name="Pupko T."/>
            <person name="Shuman H.A."/>
            <person name="Segal G."/>
        </authorList>
    </citation>
    <scope>NUCLEOTIDE SEQUENCE [LARGE SCALE GENOMIC DNA]</scope>
    <source>
        <strain evidence="2 3">CDC#1442-AUS-E</strain>
    </source>
</reference>
<comment type="caution">
    <text evidence="2">The sequence shown here is derived from an EMBL/GenBank/DDBJ whole genome shotgun (WGS) entry which is preliminary data.</text>
</comment>
<dbReference type="EMBL" id="LNYS01000008">
    <property type="protein sequence ID" value="KTD50151.1"/>
    <property type="molecule type" value="Genomic_DNA"/>
</dbReference>
<name>A0A0W0XZD6_9GAMM</name>
<dbReference type="OrthoDB" id="5652834at2"/>